<dbReference type="Pfam" id="PF13671">
    <property type="entry name" value="AAA_33"/>
    <property type="match status" value="1"/>
</dbReference>
<reference evidence="1" key="1">
    <citation type="submission" date="2023-06" db="EMBL/GenBank/DDBJ databases">
        <title>lsaBGC provides a comprehensive framework for evolutionary analysis of biosynthetic gene clusters within focal taxa.</title>
        <authorList>
            <person name="Salamzade R."/>
            <person name="Sandstrom S."/>
            <person name="Kalan L.R."/>
        </authorList>
    </citation>
    <scope>NUCLEOTIDE SEQUENCE</scope>
    <source>
        <strain evidence="1">P3-SID899</strain>
    </source>
</reference>
<evidence type="ECO:0000313" key="1">
    <source>
        <dbReference type="EMBL" id="MCV7629191.1"/>
    </source>
</evidence>
<dbReference type="SUPFAM" id="SSF52540">
    <property type="entry name" value="P-loop containing nucleoside triphosphate hydrolases"/>
    <property type="match status" value="1"/>
</dbReference>
<organism evidence="1 2">
    <name type="scientific">Micrococcus luteus</name>
    <name type="common">Micrococcus lysodeikticus</name>
    <dbReference type="NCBI Taxonomy" id="1270"/>
    <lineage>
        <taxon>Bacteria</taxon>
        <taxon>Bacillati</taxon>
        <taxon>Actinomycetota</taxon>
        <taxon>Actinomycetes</taxon>
        <taxon>Micrococcales</taxon>
        <taxon>Micrococcaceae</taxon>
        <taxon>Micrococcus</taxon>
    </lineage>
</organism>
<proteinExistence type="predicted"/>
<dbReference type="RefSeq" id="WP_136940522.1">
    <property type="nucleotide sequence ID" value="NZ_JBQCLW010000027.1"/>
</dbReference>
<dbReference type="Gene3D" id="3.40.50.300">
    <property type="entry name" value="P-loop containing nucleotide triphosphate hydrolases"/>
    <property type="match status" value="1"/>
</dbReference>
<protein>
    <submittedName>
        <fullName evidence="1">AAA family ATPase</fullName>
    </submittedName>
</protein>
<dbReference type="Proteomes" id="UP001205867">
    <property type="component" value="Unassembled WGS sequence"/>
</dbReference>
<dbReference type="AlphaFoldDB" id="A0AAP3AHH4"/>
<gene>
    <name evidence="1" type="ORF">M3A82_007530</name>
</gene>
<name>A0AAP3AHH4_MICLU</name>
<comment type="caution">
    <text evidence="1">The sequence shown here is derived from an EMBL/GenBank/DDBJ whole genome shotgun (WGS) entry which is preliminary data.</text>
</comment>
<dbReference type="InterPro" id="IPR027417">
    <property type="entry name" value="P-loop_NTPase"/>
</dbReference>
<evidence type="ECO:0000313" key="2">
    <source>
        <dbReference type="Proteomes" id="UP001205867"/>
    </source>
</evidence>
<dbReference type="EMBL" id="JALXKZ020000015">
    <property type="protein sequence ID" value="MCV7629191.1"/>
    <property type="molecule type" value="Genomic_DNA"/>
</dbReference>
<sequence>MLVVLRGNSASGKTTVARLLQARLAGPVAVLSQDHFRRDVYAEREQESLAHADLLEAAAQHCLARGDHVILDGIFHAGRYGPMLHRVAAASDDARFYAFDLTFEETVRRHAMRPKVGDFSAEEMAAWYHGWQPLDFVAEHRITAAEPPEEVVERILLHA</sequence>
<accession>A0AAP3AHH4</accession>